<evidence type="ECO:0000313" key="2">
    <source>
        <dbReference type="Proteomes" id="UP000085678"/>
    </source>
</evidence>
<dbReference type="KEGG" id="lak:106153584"/>
<keyword evidence="1" id="KW-1133">Transmembrane helix</keyword>
<feature type="transmembrane region" description="Helical" evidence="1">
    <location>
        <begin position="6"/>
        <end position="30"/>
    </location>
</feature>
<evidence type="ECO:0000313" key="3">
    <source>
        <dbReference type="RefSeq" id="XP_013383015.1"/>
    </source>
</evidence>
<dbReference type="PANTHER" id="PTHR38564">
    <property type="entry name" value="SI:CH73-250A16.5-RELATED"/>
    <property type="match status" value="1"/>
</dbReference>
<dbReference type="GeneID" id="106153584"/>
<reference evidence="3" key="1">
    <citation type="journal article" date="2015" name="Nat. Commun.">
        <title>The Lingula genome provides insights into brachiopod evolution and the origin of phosphate biomineralization.</title>
        <authorList>
            <person name="Luo Y.J."/>
            <person name="Takeuchi T."/>
            <person name="Koyanagi R."/>
            <person name="Yamada L."/>
            <person name="Kanda M."/>
            <person name="Khalturina M."/>
            <person name="Fujie M."/>
            <person name="Yamasaki S.I."/>
            <person name="Endo K."/>
            <person name="Satoh N."/>
        </authorList>
    </citation>
    <scope>NUCLEOTIDE SEQUENCE</scope>
</reference>
<keyword evidence="2" id="KW-1185">Reference proteome</keyword>
<keyword evidence="1" id="KW-0472">Membrane</keyword>
<gene>
    <name evidence="3" type="primary">LOC106153584</name>
</gene>
<name>A0A1S3HA94_LINAN</name>
<dbReference type="Proteomes" id="UP000085678">
    <property type="component" value="Unplaced"/>
</dbReference>
<dbReference type="AlphaFoldDB" id="A0A1S3HA94"/>
<reference evidence="3" key="2">
    <citation type="submission" date="2025-08" db="UniProtKB">
        <authorList>
            <consortium name="RefSeq"/>
        </authorList>
    </citation>
    <scope>IDENTIFICATION</scope>
</reference>
<evidence type="ECO:0000256" key="1">
    <source>
        <dbReference type="SAM" id="Phobius"/>
    </source>
</evidence>
<dbReference type="RefSeq" id="XP_013383015.1">
    <property type="nucleotide sequence ID" value="XM_013527561.1"/>
</dbReference>
<dbReference type="OrthoDB" id="191791at2759"/>
<keyword evidence="1" id="KW-0812">Transmembrane</keyword>
<protein>
    <submittedName>
        <fullName evidence="3">Uncharacterized protein LOC106153584</fullName>
    </submittedName>
</protein>
<proteinExistence type="predicted"/>
<accession>A0A1S3HA94</accession>
<dbReference type="PANTHER" id="PTHR38564:SF1">
    <property type="match status" value="1"/>
</dbReference>
<sequence>MEEDMTTIMAILTTRCIVVFLIVITLPAYARCQLSDIDLRKDCGTCGNACCALQFIVGGSSEPIYEEFSNFLMKGGTDGWYFYSDSTDLRSQNVSADFIIQGYYSSILNRYQNTLNFAVEKSTNLQMVSVRAFSISNVTGTYCDAGQNYKNLVQFMIGLKMPYTEVHIWGCPKTKP</sequence>
<dbReference type="InParanoid" id="A0A1S3HA94"/>
<organism evidence="2 3">
    <name type="scientific">Lingula anatina</name>
    <name type="common">Brachiopod</name>
    <name type="synonym">Lingula unguis</name>
    <dbReference type="NCBI Taxonomy" id="7574"/>
    <lineage>
        <taxon>Eukaryota</taxon>
        <taxon>Metazoa</taxon>
        <taxon>Spiralia</taxon>
        <taxon>Lophotrochozoa</taxon>
        <taxon>Brachiopoda</taxon>
        <taxon>Linguliformea</taxon>
        <taxon>Lingulata</taxon>
        <taxon>Lingulida</taxon>
        <taxon>Linguloidea</taxon>
        <taxon>Lingulidae</taxon>
        <taxon>Lingula</taxon>
    </lineage>
</organism>